<dbReference type="InterPro" id="IPR028081">
    <property type="entry name" value="Leu-bd"/>
</dbReference>
<keyword evidence="2 3" id="KW-0732">Signal</keyword>
<keyword evidence="6" id="KW-1185">Reference proteome</keyword>
<dbReference type="PANTHER" id="PTHR47235">
    <property type="entry name" value="BLR6548 PROTEIN"/>
    <property type="match status" value="1"/>
</dbReference>
<protein>
    <submittedName>
        <fullName evidence="5">ABC transporter substrate-binding protein</fullName>
    </submittedName>
</protein>
<comment type="caution">
    <text evidence="5">The sequence shown here is derived from an EMBL/GenBank/DDBJ whole genome shotgun (WGS) entry which is preliminary data.</text>
</comment>
<feature type="domain" description="Leucine-binding protein" evidence="4">
    <location>
        <begin position="67"/>
        <end position="397"/>
    </location>
</feature>
<evidence type="ECO:0000256" key="3">
    <source>
        <dbReference type="SAM" id="SignalP"/>
    </source>
</evidence>
<evidence type="ECO:0000313" key="6">
    <source>
        <dbReference type="Proteomes" id="UP001172737"/>
    </source>
</evidence>
<gene>
    <name evidence="5" type="ORF">QQX10_01705</name>
</gene>
<evidence type="ECO:0000256" key="2">
    <source>
        <dbReference type="ARBA" id="ARBA00022729"/>
    </source>
</evidence>
<reference evidence="5" key="1">
    <citation type="submission" date="2023-06" db="EMBL/GenBank/DDBJ databases">
        <title>Sysu t00039.</title>
        <authorList>
            <person name="Gao L."/>
            <person name="Fang B.-Z."/>
            <person name="Li W.-J."/>
        </authorList>
    </citation>
    <scope>NUCLEOTIDE SEQUENCE</scope>
    <source>
        <strain evidence="5">SYSU T00039</strain>
    </source>
</reference>
<dbReference type="SUPFAM" id="SSF53822">
    <property type="entry name" value="Periplasmic binding protein-like I"/>
    <property type="match status" value="1"/>
</dbReference>
<dbReference type="EMBL" id="JAUHPX010000001">
    <property type="protein sequence ID" value="MDN4486875.1"/>
    <property type="molecule type" value="Genomic_DNA"/>
</dbReference>
<evidence type="ECO:0000313" key="5">
    <source>
        <dbReference type="EMBL" id="MDN4486875.1"/>
    </source>
</evidence>
<sequence>MSIAHRTGRRRALPLTVAGLAVSTLALAGCSGRDAAGADPEASATAGTGAATEAMAESCSPGFTDTEIRIGNSVPLSGPAAAYGAIGQTLKLYFDDINAAGGLELADGTTRQVNVTVVDDAYDPAKAATNVRQLVEQDEVFALAGVLGTGAAISVAPYISETGVPNLFVGTGSDAIMSLHADGTQWTIGFMPQYGFEVSALAQYLIENHPGETAAILYQNDDFGESIKAGFEAAFEGSGIEIVAAEPYEVASATVDSQVTTLAASDADIFLNWAVGAFATQSLKKKLELGWDATTVINAPAADATFFLKPAGEGAADGVVSVAYTKDITDPSLAGDAGFDAWAAFAAAHPDEVNAMFAPAAAGYQTAQLLEAALAQMEGCTREALLDAATSFDGLELDLAPVTVSTSPEYPYVFSEVKIQVFNGTTWDVAEGTYTVG</sequence>
<evidence type="ECO:0000259" key="4">
    <source>
        <dbReference type="Pfam" id="PF13458"/>
    </source>
</evidence>
<dbReference type="Proteomes" id="UP001172737">
    <property type="component" value="Unassembled WGS sequence"/>
</dbReference>
<accession>A0AAW7M7A0</accession>
<feature type="signal peptide" evidence="3">
    <location>
        <begin position="1"/>
        <end position="28"/>
    </location>
</feature>
<organism evidence="5 6">
    <name type="scientific">Demequina lignilytica</name>
    <dbReference type="NCBI Taxonomy" id="3051663"/>
    <lineage>
        <taxon>Bacteria</taxon>
        <taxon>Bacillati</taxon>
        <taxon>Actinomycetota</taxon>
        <taxon>Actinomycetes</taxon>
        <taxon>Micrococcales</taxon>
        <taxon>Demequinaceae</taxon>
        <taxon>Demequina</taxon>
    </lineage>
</organism>
<dbReference type="InterPro" id="IPR028082">
    <property type="entry name" value="Peripla_BP_I"/>
</dbReference>
<evidence type="ECO:0000256" key="1">
    <source>
        <dbReference type="ARBA" id="ARBA00010062"/>
    </source>
</evidence>
<dbReference type="Gene3D" id="3.40.50.2300">
    <property type="match status" value="2"/>
</dbReference>
<comment type="similarity">
    <text evidence="1">Belongs to the leucine-binding protein family.</text>
</comment>
<proteinExistence type="inferred from homology"/>
<dbReference type="Pfam" id="PF13458">
    <property type="entry name" value="Peripla_BP_6"/>
    <property type="match status" value="1"/>
</dbReference>
<dbReference type="PROSITE" id="PS51257">
    <property type="entry name" value="PROKAR_LIPOPROTEIN"/>
    <property type="match status" value="1"/>
</dbReference>
<dbReference type="PANTHER" id="PTHR47235:SF1">
    <property type="entry name" value="BLR6548 PROTEIN"/>
    <property type="match status" value="1"/>
</dbReference>
<dbReference type="RefSeq" id="WP_301144456.1">
    <property type="nucleotide sequence ID" value="NZ_JAUHPX010000001.1"/>
</dbReference>
<dbReference type="AlphaFoldDB" id="A0AAW7M7A0"/>
<feature type="chain" id="PRO_5043622480" evidence="3">
    <location>
        <begin position="29"/>
        <end position="437"/>
    </location>
</feature>
<dbReference type="CDD" id="cd06343">
    <property type="entry name" value="PBP1_ABC_ligand_binding-like"/>
    <property type="match status" value="1"/>
</dbReference>
<name>A0AAW7M7A0_9MICO</name>